<reference evidence="2 3" key="1">
    <citation type="submission" date="2020-08" db="EMBL/GenBank/DDBJ databases">
        <title>Genome sequence of Sphingomonas daechungensis KACC 18115T.</title>
        <authorList>
            <person name="Hyun D.-W."/>
            <person name="Bae J.-W."/>
        </authorList>
    </citation>
    <scope>NUCLEOTIDE SEQUENCE [LARGE SCALE GENOMIC DNA]</scope>
    <source>
        <strain evidence="2 3">KACC 18115</strain>
    </source>
</reference>
<protein>
    <submittedName>
        <fullName evidence="2">M48 family metallopeptidase</fullName>
    </submittedName>
</protein>
<keyword evidence="3" id="KW-1185">Reference proteome</keyword>
<sequence>MVRRGTANAATGRRFTRLWGPRDGFARRIEVFLRRRSLKLLSEETAEFAERAKVTLKGVSVGDPDTRWGSCSSAGRLRYSWRLILAPSEVRRYVVAHEVAHLVHLNHGPEFKALERELFDGDADAARLLLRRIGAG</sequence>
<dbReference type="InterPro" id="IPR002725">
    <property type="entry name" value="YgjP-like_metallopeptidase"/>
</dbReference>
<dbReference type="EMBL" id="CP060780">
    <property type="protein sequence ID" value="QNP44123.1"/>
    <property type="molecule type" value="Genomic_DNA"/>
</dbReference>
<evidence type="ECO:0000313" key="2">
    <source>
        <dbReference type="EMBL" id="QNP44123.1"/>
    </source>
</evidence>
<dbReference type="CDD" id="cd07344">
    <property type="entry name" value="M48_yhfN_like"/>
    <property type="match status" value="1"/>
</dbReference>
<proteinExistence type="predicted"/>
<dbReference type="PANTHER" id="PTHR30399:SF1">
    <property type="entry name" value="UTP PYROPHOSPHATASE"/>
    <property type="match status" value="1"/>
</dbReference>
<dbReference type="Pfam" id="PF01863">
    <property type="entry name" value="YgjP-like"/>
    <property type="match status" value="1"/>
</dbReference>
<dbReference type="PANTHER" id="PTHR30399">
    <property type="entry name" value="UNCHARACTERIZED PROTEIN YGJP"/>
    <property type="match status" value="1"/>
</dbReference>
<dbReference type="RefSeq" id="WP_187715544.1">
    <property type="nucleotide sequence ID" value="NZ_CP060780.1"/>
</dbReference>
<evidence type="ECO:0000313" key="3">
    <source>
        <dbReference type="Proteomes" id="UP000516134"/>
    </source>
</evidence>
<name>A0ABX6T5Y6_9SPHN</name>
<accession>A0ABX6T5Y6</accession>
<evidence type="ECO:0000259" key="1">
    <source>
        <dbReference type="Pfam" id="PF01863"/>
    </source>
</evidence>
<gene>
    <name evidence="2" type="ORF">H9L15_06200</name>
</gene>
<feature type="domain" description="YgjP-like metallopeptidase" evidence="1">
    <location>
        <begin position="26"/>
        <end position="125"/>
    </location>
</feature>
<dbReference type="InterPro" id="IPR053136">
    <property type="entry name" value="UTP_pyrophosphatase-like"/>
</dbReference>
<organism evidence="2 3">
    <name type="scientific">Sphingomonas daechungensis</name>
    <dbReference type="NCBI Taxonomy" id="1176646"/>
    <lineage>
        <taxon>Bacteria</taxon>
        <taxon>Pseudomonadati</taxon>
        <taxon>Pseudomonadota</taxon>
        <taxon>Alphaproteobacteria</taxon>
        <taxon>Sphingomonadales</taxon>
        <taxon>Sphingomonadaceae</taxon>
        <taxon>Sphingomonas</taxon>
    </lineage>
</organism>
<dbReference type="Proteomes" id="UP000516134">
    <property type="component" value="Chromosome"/>
</dbReference>
<dbReference type="Gene3D" id="3.30.2010.10">
    <property type="entry name" value="Metalloproteases ('zincins'), catalytic domain"/>
    <property type="match status" value="1"/>
</dbReference>